<sequence>NSPCCDTFTTSLVNSPCCDTFTTSLVNYPMLLYFHHISSELPHAVILSPHL</sequence>
<keyword evidence="2" id="KW-1185">Reference proteome</keyword>
<evidence type="ECO:0000313" key="1">
    <source>
        <dbReference type="EMBL" id="KAK0052774.1"/>
    </source>
</evidence>
<evidence type="ECO:0000313" key="2">
    <source>
        <dbReference type="Proteomes" id="UP001233172"/>
    </source>
</evidence>
<gene>
    <name evidence="1" type="ORF">Bpfe_017890</name>
</gene>
<comment type="caution">
    <text evidence="1">The sequence shown here is derived from an EMBL/GenBank/DDBJ whole genome shotgun (WGS) entry which is preliminary data.</text>
</comment>
<reference evidence="1" key="2">
    <citation type="submission" date="2023-04" db="EMBL/GenBank/DDBJ databases">
        <authorList>
            <person name="Bu L."/>
            <person name="Lu L."/>
            <person name="Laidemitt M.R."/>
            <person name="Zhang S.M."/>
            <person name="Mutuku M."/>
            <person name="Mkoji G."/>
            <person name="Steinauer M."/>
            <person name="Loker E.S."/>
        </authorList>
    </citation>
    <scope>NUCLEOTIDE SEQUENCE</scope>
    <source>
        <strain evidence="1">KasaAsao</strain>
        <tissue evidence="1">Whole Snail</tissue>
    </source>
</reference>
<feature type="non-terminal residue" evidence="1">
    <location>
        <position position="1"/>
    </location>
</feature>
<proteinExistence type="predicted"/>
<protein>
    <submittedName>
        <fullName evidence="1">Uncharacterized protein</fullName>
    </submittedName>
</protein>
<dbReference type="EMBL" id="JASAOG010000092">
    <property type="protein sequence ID" value="KAK0052774.1"/>
    <property type="molecule type" value="Genomic_DNA"/>
</dbReference>
<accession>A0AAD8F7D7</accession>
<dbReference type="AlphaFoldDB" id="A0AAD8F7D7"/>
<organism evidence="1 2">
    <name type="scientific">Biomphalaria pfeifferi</name>
    <name type="common">Bloodfluke planorb</name>
    <name type="synonym">Freshwater snail</name>
    <dbReference type="NCBI Taxonomy" id="112525"/>
    <lineage>
        <taxon>Eukaryota</taxon>
        <taxon>Metazoa</taxon>
        <taxon>Spiralia</taxon>
        <taxon>Lophotrochozoa</taxon>
        <taxon>Mollusca</taxon>
        <taxon>Gastropoda</taxon>
        <taxon>Heterobranchia</taxon>
        <taxon>Euthyneura</taxon>
        <taxon>Panpulmonata</taxon>
        <taxon>Hygrophila</taxon>
        <taxon>Lymnaeoidea</taxon>
        <taxon>Planorbidae</taxon>
        <taxon>Biomphalaria</taxon>
    </lineage>
</organism>
<name>A0AAD8F7D7_BIOPF</name>
<dbReference type="Proteomes" id="UP001233172">
    <property type="component" value="Unassembled WGS sequence"/>
</dbReference>
<reference evidence="1" key="1">
    <citation type="journal article" date="2023" name="PLoS Negl. Trop. Dis.">
        <title>A genome sequence for Biomphalaria pfeifferi, the major vector snail for the human-infecting parasite Schistosoma mansoni.</title>
        <authorList>
            <person name="Bu L."/>
            <person name="Lu L."/>
            <person name="Laidemitt M.R."/>
            <person name="Zhang S.M."/>
            <person name="Mutuku M."/>
            <person name="Mkoji G."/>
            <person name="Steinauer M."/>
            <person name="Loker E.S."/>
        </authorList>
    </citation>
    <scope>NUCLEOTIDE SEQUENCE</scope>
    <source>
        <strain evidence="1">KasaAsao</strain>
    </source>
</reference>